<dbReference type="Proteomes" id="UP000321058">
    <property type="component" value="Unassembled WGS sequence"/>
</dbReference>
<proteinExistence type="predicted"/>
<gene>
    <name evidence="1" type="ORF">RSO01_73860</name>
</gene>
<name>A0A512NMQ8_9HYPH</name>
<keyword evidence="2" id="KW-1185">Reference proteome</keyword>
<organism evidence="1 2">
    <name type="scientific">Reyranella soli</name>
    <dbReference type="NCBI Taxonomy" id="1230389"/>
    <lineage>
        <taxon>Bacteria</taxon>
        <taxon>Pseudomonadati</taxon>
        <taxon>Pseudomonadota</taxon>
        <taxon>Alphaproteobacteria</taxon>
        <taxon>Hyphomicrobiales</taxon>
        <taxon>Reyranellaceae</taxon>
        <taxon>Reyranella</taxon>
    </lineage>
</organism>
<evidence type="ECO:0000313" key="2">
    <source>
        <dbReference type="Proteomes" id="UP000321058"/>
    </source>
</evidence>
<reference evidence="1 2" key="1">
    <citation type="submission" date="2019-07" db="EMBL/GenBank/DDBJ databases">
        <title>Whole genome shotgun sequence of Reyranella soli NBRC 108950.</title>
        <authorList>
            <person name="Hosoyama A."/>
            <person name="Uohara A."/>
            <person name="Ohji S."/>
            <person name="Ichikawa N."/>
        </authorList>
    </citation>
    <scope>NUCLEOTIDE SEQUENCE [LARGE SCALE GENOMIC DNA]</scope>
    <source>
        <strain evidence="1 2">NBRC 108950</strain>
    </source>
</reference>
<dbReference type="AlphaFoldDB" id="A0A512NMQ8"/>
<comment type="caution">
    <text evidence="1">The sequence shown here is derived from an EMBL/GenBank/DDBJ whole genome shotgun (WGS) entry which is preliminary data.</text>
</comment>
<dbReference type="EMBL" id="BKAJ01000154">
    <property type="protein sequence ID" value="GEP60220.1"/>
    <property type="molecule type" value="Genomic_DNA"/>
</dbReference>
<accession>A0A512NMQ8</accession>
<sequence length="41" mass="4751">MAKRIPEEQRKLLDPINEVFRESTQDVAKGNFAIAAEEYSR</sequence>
<protein>
    <submittedName>
        <fullName evidence="1">Uncharacterized protein</fullName>
    </submittedName>
</protein>
<evidence type="ECO:0000313" key="1">
    <source>
        <dbReference type="EMBL" id="GEP60220.1"/>
    </source>
</evidence>